<evidence type="ECO:0000259" key="17">
    <source>
        <dbReference type="Pfam" id="PF02896"/>
    </source>
</evidence>
<evidence type="ECO:0000256" key="9">
    <source>
        <dbReference type="ARBA" id="ARBA00022840"/>
    </source>
</evidence>
<evidence type="ECO:0000256" key="10">
    <source>
        <dbReference type="ARBA" id="ARBA00022842"/>
    </source>
</evidence>
<dbReference type="NCBIfam" id="NF004531">
    <property type="entry name" value="PRK05878.1"/>
    <property type="match status" value="1"/>
</dbReference>
<name>A0A6G7WF78_9LACT</name>
<evidence type="ECO:0000256" key="8">
    <source>
        <dbReference type="ARBA" id="ARBA00022777"/>
    </source>
</evidence>
<dbReference type="AlphaFoldDB" id="A0A6G7WF78"/>
<feature type="binding site" evidence="13">
    <location>
        <position position="566"/>
    </location>
    <ligand>
        <name>substrate</name>
    </ligand>
</feature>
<sequence length="882" mass="97387">MTTNSTATKFVYSFTEGKKEMVGLLGGKGSNLAEMTRLGLPVPRGFTISTEACLAYLEEGTLQSELISEIEQQLLELEVVSQKKFDDTVNPLLVSVRSGAKFSMPGMMDTVLNLGMNDVTVETIAVKTANAAFAYDCYRRFIQMFSDVVQGLNKNIFEDELTLYKNKNNYQSDVHMQAEDWKRLTTRYKEIYEAQMGEAFPQDPRAQLSATIEAVFKSWENPRAVTYRRMNNIPHDLGTAVTVQEMVFGNTGMESGTGVAFTRNPATGKAGLFGEFLINAQGEDVVAGIRTPQDISQLAELMPETYAQFLSLAEMLEKHYRDMQDIEFTIEDGQLFMLQTRNGKRTARAAIEIAIAMVDEGVITKEEALNRLTPQMMDQLLHPTFVETELKENKAIIQGLPASPGSASGKVYFTAEDAKRANEAGEKTILLRKETSPEDIEGMAVSEAVVTSHGGMTSHAAVVARGMGSCCVVGCEQLIIDEKQKIARVKDSIIEEGTVISVDGTTGKIYLGHIEKDNPTDESSALGKIISWCKEVATIRVKANAETATEITAAFQFGAEGMGLVRTEHMFFGENRIVEMRKMILSPDSKEKRTALESLKAFQKEDFKTIFRLAKEQHATIRLLDPPLHEFIPTGNEVSKMAAILHISIAEIQQRIASLEENNPMLGHRGCRLAITNPEIYEMQVAAIMEAAIEVTEELGGSVVIEPEIMIPLVSLEAEIVFLKERLLNVIKAVFTEKGKEIPYQIGTMLETPRACLTAGRIGKHVDFISFGTNDLTQLTYGFSRDDIGKFVGDYEREKIIESDPFQHLDEEGVGELVTYAIDRAKAATDKPLSIGICGEVGGDPASIAFLIDKGVHYVSCSPYRVPAAWLTIAQLSLKNQI</sequence>
<dbReference type="InterPro" id="IPR015813">
    <property type="entry name" value="Pyrv/PenolPyrv_kinase-like_dom"/>
</dbReference>
<evidence type="ECO:0000256" key="3">
    <source>
        <dbReference type="ARBA" id="ARBA00011994"/>
    </source>
</evidence>
<dbReference type="Gene3D" id="3.50.30.10">
    <property type="entry name" value="Phosphohistidine domain"/>
    <property type="match status" value="1"/>
</dbReference>
<dbReference type="InterPro" id="IPR013815">
    <property type="entry name" value="ATP_grasp_subdomain_1"/>
</dbReference>
<evidence type="ECO:0000313" key="19">
    <source>
        <dbReference type="Proteomes" id="UP000501830"/>
    </source>
</evidence>
<dbReference type="Gene3D" id="3.30.470.20">
    <property type="entry name" value="ATP-grasp fold, B domain"/>
    <property type="match status" value="1"/>
</dbReference>
<keyword evidence="9" id="KW-0067">ATP-binding</keyword>
<feature type="binding site" evidence="14">
    <location>
        <position position="751"/>
    </location>
    <ligand>
        <name>Mg(2+)</name>
        <dbReference type="ChEBI" id="CHEBI:18420"/>
    </ligand>
</feature>
<comment type="cofactor">
    <cofactor evidence="1 11 14">
        <name>Mg(2+)</name>
        <dbReference type="ChEBI" id="CHEBI:18420"/>
    </cofactor>
</comment>
<feature type="binding site" evidence="13">
    <location>
        <position position="772"/>
    </location>
    <ligand>
        <name>substrate</name>
    </ligand>
</feature>
<evidence type="ECO:0000256" key="7">
    <source>
        <dbReference type="ARBA" id="ARBA00022741"/>
    </source>
</evidence>
<protein>
    <recommendedName>
        <fullName evidence="4 11">Pyruvate, phosphate dikinase</fullName>
        <ecNumber evidence="3 11">2.7.9.1</ecNumber>
    </recommendedName>
</protein>
<gene>
    <name evidence="18" type="ORF">G7058_01395</name>
</gene>
<dbReference type="GeneID" id="94551911"/>
<dbReference type="InterPro" id="IPR002192">
    <property type="entry name" value="PPDK_AMP/ATP-bd"/>
</dbReference>
<evidence type="ECO:0000259" key="15">
    <source>
        <dbReference type="Pfam" id="PF00391"/>
    </source>
</evidence>
<dbReference type="InterPro" id="IPR040442">
    <property type="entry name" value="Pyrv_kinase-like_dom_sf"/>
</dbReference>
<dbReference type="InterPro" id="IPR018274">
    <property type="entry name" value="PEP_util_AS"/>
</dbReference>
<dbReference type="Pfam" id="PF02896">
    <property type="entry name" value="PEP-utilizers_C"/>
    <property type="match status" value="1"/>
</dbReference>
<organism evidence="18 19">
    <name type="scientific">Jeotgalibaca porci</name>
    <dbReference type="NCBI Taxonomy" id="1868793"/>
    <lineage>
        <taxon>Bacteria</taxon>
        <taxon>Bacillati</taxon>
        <taxon>Bacillota</taxon>
        <taxon>Bacilli</taxon>
        <taxon>Lactobacillales</taxon>
        <taxon>Carnobacteriaceae</taxon>
        <taxon>Jeotgalibaca</taxon>
    </lineage>
</organism>
<dbReference type="SUPFAM" id="SSF52009">
    <property type="entry name" value="Phosphohistidine domain"/>
    <property type="match status" value="1"/>
</dbReference>
<feature type="domain" description="PEP-utilising enzyme mobile" evidence="15">
    <location>
        <begin position="426"/>
        <end position="507"/>
    </location>
</feature>
<dbReference type="InterPro" id="IPR000121">
    <property type="entry name" value="PEP_util_C"/>
</dbReference>
<evidence type="ECO:0000256" key="6">
    <source>
        <dbReference type="ARBA" id="ARBA00022723"/>
    </source>
</evidence>
<dbReference type="InterPro" id="IPR010121">
    <property type="entry name" value="Pyruvate_phosphate_dikinase"/>
</dbReference>
<feature type="binding site" evidence="13">
    <location>
        <position position="774"/>
    </location>
    <ligand>
        <name>substrate</name>
    </ligand>
</feature>
<dbReference type="PROSITE" id="PS00370">
    <property type="entry name" value="PEP_ENZYMES_PHOS_SITE"/>
    <property type="match status" value="1"/>
</dbReference>
<evidence type="ECO:0000256" key="13">
    <source>
        <dbReference type="PIRSR" id="PIRSR000853-2"/>
    </source>
</evidence>
<dbReference type="RefSeq" id="WP_166061856.1">
    <property type="nucleotide sequence ID" value="NZ_CP049889.1"/>
</dbReference>
<feature type="active site" description="Tele-phosphohistidine intermediate" evidence="12">
    <location>
        <position position="459"/>
    </location>
</feature>
<dbReference type="GO" id="GO:0005524">
    <property type="term" value="F:ATP binding"/>
    <property type="evidence" value="ECO:0007669"/>
    <property type="project" value="UniProtKB-UniRule"/>
</dbReference>
<comment type="similarity">
    <text evidence="2 11">Belongs to the PEP-utilizing enzyme family.</text>
</comment>
<keyword evidence="6 14" id="KW-0479">Metal-binding</keyword>
<dbReference type="GO" id="GO:0016301">
    <property type="term" value="F:kinase activity"/>
    <property type="evidence" value="ECO:0007669"/>
    <property type="project" value="UniProtKB-UniRule"/>
</dbReference>
<dbReference type="PROSITE" id="PS00742">
    <property type="entry name" value="PEP_ENZYMES_2"/>
    <property type="match status" value="1"/>
</dbReference>
<dbReference type="NCBIfam" id="TIGR01828">
    <property type="entry name" value="pyru_phos_dikin"/>
    <property type="match status" value="1"/>
</dbReference>
<feature type="binding site" evidence="13">
    <location>
        <position position="751"/>
    </location>
    <ligand>
        <name>substrate</name>
    </ligand>
</feature>
<dbReference type="EC" id="2.7.9.1" evidence="3 11"/>
<dbReference type="Gene3D" id="3.30.1490.20">
    <property type="entry name" value="ATP-grasp fold, A domain"/>
    <property type="match status" value="1"/>
</dbReference>
<accession>A0A6G7WF78</accession>
<evidence type="ECO:0000256" key="1">
    <source>
        <dbReference type="ARBA" id="ARBA00001946"/>
    </source>
</evidence>
<feature type="binding site" evidence="13">
    <location>
        <position position="775"/>
    </location>
    <ligand>
        <name>substrate</name>
    </ligand>
</feature>
<dbReference type="GO" id="GO:0046872">
    <property type="term" value="F:metal ion binding"/>
    <property type="evidence" value="ECO:0007669"/>
    <property type="project" value="UniProtKB-UniRule"/>
</dbReference>
<dbReference type="Proteomes" id="UP000501830">
    <property type="component" value="Chromosome"/>
</dbReference>
<dbReference type="Gene3D" id="1.10.189.10">
    <property type="entry name" value="Pyruvate Phosphate Dikinase, domain 2"/>
    <property type="match status" value="1"/>
</dbReference>
<feature type="domain" description="Pyruvate phosphate dikinase AMP/ATP-binding" evidence="16">
    <location>
        <begin position="24"/>
        <end position="295"/>
    </location>
</feature>
<dbReference type="SUPFAM" id="SSF56059">
    <property type="entry name" value="Glutathione synthetase ATP-binding domain-like"/>
    <property type="match status" value="1"/>
</dbReference>
<feature type="binding site" evidence="13">
    <location>
        <position position="622"/>
    </location>
    <ligand>
        <name>substrate</name>
    </ligand>
</feature>
<dbReference type="Gene3D" id="1.20.80.30">
    <property type="match status" value="1"/>
</dbReference>
<dbReference type="InterPro" id="IPR036637">
    <property type="entry name" value="Phosphohistidine_dom_sf"/>
</dbReference>
<dbReference type="EMBL" id="CP049889">
    <property type="protein sequence ID" value="QIK50818.1"/>
    <property type="molecule type" value="Genomic_DNA"/>
</dbReference>
<keyword evidence="5 18" id="KW-0808">Transferase</keyword>
<dbReference type="PIRSF" id="PIRSF000853">
    <property type="entry name" value="PPDK"/>
    <property type="match status" value="1"/>
</dbReference>
<keyword evidence="7" id="KW-0547">Nucleotide-binding</keyword>
<comment type="catalytic activity">
    <reaction evidence="11">
        <text>pyruvate + phosphate + ATP = phosphoenolpyruvate + AMP + diphosphate + H(+)</text>
        <dbReference type="Rhea" id="RHEA:10756"/>
        <dbReference type="ChEBI" id="CHEBI:15361"/>
        <dbReference type="ChEBI" id="CHEBI:15378"/>
        <dbReference type="ChEBI" id="CHEBI:30616"/>
        <dbReference type="ChEBI" id="CHEBI:33019"/>
        <dbReference type="ChEBI" id="CHEBI:43474"/>
        <dbReference type="ChEBI" id="CHEBI:58702"/>
        <dbReference type="ChEBI" id="CHEBI:456215"/>
        <dbReference type="EC" id="2.7.9.1"/>
    </reaction>
</comment>
<feature type="binding site" evidence="14">
    <location>
        <position position="775"/>
    </location>
    <ligand>
        <name>Mg(2+)</name>
        <dbReference type="ChEBI" id="CHEBI:18420"/>
    </ligand>
</feature>
<feature type="domain" description="Pyruvate phosphate dikinase AMP/ATP-binding" evidence="16">
    <location>
        <begin position="307"/>
        <end position="357"/>
    </location>
</feature>
<feature type="domain" description="PEP-utilising enzyme C-terminal" evidence="17">
    <location>
        <begin position="522"/>
        <end position="876"/>
    </location>
</feature>
<dbReference type="InterPro" id="IPR023151">
    <property type="entry name" value="PEP_util_CS"/>
</dbReference>
<proteinExistence type="inferred from homology"/>
<evidence type="ECO:0000256" key="2">
    <source>
        <dbReference type="ARBA" id="ARBA00007837"/>
    </source>
</evidence>
<dbReference type="GO" id="GO:0050242">
    <property type="term" value="F:pyruvate, phosphate dikinase activity"/>
    <property type="evidence" value="ECO:0007669"/>
    <property type="project" value="UniProtKB-UniRule"/>
</dbReference>
<dbReference type="PANTHER" id="PTHR22931">
    <property type="entry name" value="PHOSPHOENOLPYRUVATE DIKINASE-RELATED"/>
    <property type="match status" value="1"/>
</dbReference>
<evidence type="ECO:0000256" key="5">
    <source>
        <dbReference type="ARBA" id="ARBA00022679"/>
    </source>
</evidence>
<evidence type="ECO:0000259" key="16">
    <source>
        <dbReference type="Pfam" id="PF01326"/>
    </source>
</evidence>
<keyword evidence="19" id="KW-1185">Reference proteome</keyword>
<keyword evidence="18" id="KW-0670">Pyruvate</keyword>
<feature type="active site" description="Proton donor" evidence="12">
    <location>
        <position position="838"/>
    </location>
</feature>
<evidence type="ECO:0000256" key="14">
    <source>
        <dbReference type="PIRSR" id="PIRSR000853-3"/>
    </source>
</evidence>
<evidence type="ECO:0000256" key="11">
    <source>
        <dbReference type="PIRNR" id="PIRNR000853"/>
    </source>
</evidence>
<dbReference type="Gene3D" id="3.20.20.60">
    <property type="entry name" value="Phosphoenolpyruvate-binding domains"/>
    <property type="match status" value="1"/>
</dbReference>
<keyword evidence="8 18" id="KW-0418">Kinase</keyword>
<dbReference type="Pfam" id="PF00391">
    <property type="entry name" value="PEP-utilizers"/>
    <property type="match status" value="1"/>
</dbReference>
<dbReference type="Pfam" id="PF01326">
    <property type="entry name" value="PPDK_N"/>
    <property type="match status" value="2"/>
</dbReference>
<evidence type="ECO:0000256" key="12">
    <source>
        <dbReference type="PIRSR" id="PIRSR000853-1"/>
    </source>
</evidence>
<dbReference type="InterPro" id="IPR008279">
    <property type="entry name" value="PEP-util_enz_mobile_dom"/>
</dbReference>
<feature type="binding site" evidence="13">
    <location>
        <position position="773"/>
    </location>
    <ligand>
        <name>substrate</name>
    </ligand>
</feature>
<dbReference type="SUPFAM" id="SSF51621">
    <property type="entry name" value="Phosphoenolpyruvate/pyruvate domain"/>
    <property type="match status" value="1"/>
</dbReference>
<evidence type="ECO:0000313" key="18">
    <source>
        <dbReference type="EMBL" id="QIK50818.1"/>
    </source>
</evidence>
<keyword evidence="10 14" id="KW-0460">Magnesium</keyword>
<dbReference type="KEGG" id="jpo:G7058_01395"/>
<dbReference type="PANTHER" id="PTHR22931:SF9">
    <property type="entry name" value="PYRUVATE, PHOSPHATE DIKINASE 1, CHLOROPLASTIC"/>
    <property type="match status" value="1"/>
</dbReference>
<reference evidence="18 19" key="1">
    <citation type="journal article" date="2017" name="Int. J. Syst. Evol. Microbiol.">
        <title>Jeotgalibaca porci sp. nov. and Jeotgalibaca arthritidis sp. nov., isolated from pigs, and emended description of the genus Jeotgalibaca.</title>
        <authorList>
            <person name="Zamora L."/>
            <person name="Perez-Sancho M."/>
            <person name="Dominguez L."/>
            <person name="Fernandez-Garayzabal J.F."/>
            <person name="Vela A.I."/>
        </authorList>
    </citation>
    <scope>NUCLEOTIDE SEQUENCE [LARGE SCALE GENOMIC DNA]</scope>
    <source>
        <strain evidence="18 19">CCUG 69148</strain>
    </source>
</reference>
<evidence type="ECO:0000256" key="4">
    <source>
        <dbReference type="ARBA" id="ARBA00020138"/>
    </source>
</evidence>